<evidence type="ECO:0000256" key="3">
    <source>
        <dbReference type="ARBA" id="ARBA00022989"/>
    </source>
</evidence>
<dbReference type="Pfam" id="PF00916">
    <property type="entry name" value="Sulfate_transp"/>
    <property type="match status" value="1"/>
</dbReference>
<keyword evidence="3 6" id="KW-1133">Transmembrane helix</keyword>
<evidence type="ECO:0000256" key="2">
    <source>
        <dbReference type="ARBA" id="ARBA00022692"/>
    </source>
</evidence>
<comment type="caution">
    <text evidence="8">The sequence shown here is derived from an EMBL/GenBank/DDBJ whole genome shotgun (WGS) entry which is preliminary data.</text>
</comment>
<feature type="transmembrane region" description="Helical" evidence="6">
    <location>
        <begin position="69"/>
        <end position="92"/>
    </location>
</feature>
<keyword evidence="4 6" id="KW-0472">Membrane</keyword>
<dbReference type="InterPro" id="IPR001902">
    <property type="entry name" value="SLC26A/SulP_fam"/>
</dbReference>
<keyword evidence="9" id="KW-1185">Reference proteome</keyword>
<feature type="transmembrane region" description="Helical" evidence="6">
    <location>
        <begin position="12"/>
        <end position="34"/>
    </location>
</feature>
<gene>
    <name evidence="8" type="ORF">EC973_006261</name>
</gene>
<accession>A0A8H7BNL6</accession>
<protein>
    <recommendedName>
        <fullName evidence="7">STAS domain-containing protein</fullName>
    </recommendedName>
</protein>
<feature type="transmembrane region" description="Helical" evidence="6">
    <location>
        <begin position="128"/>
        <end position="146"/>
    </location>
</feature>
<dbReference type="EMBL" id="JABAYA010000039">
    <property type="protein sequence ID" value="KAF7728320.1"/>
    <property type="molecule type" value="Genomic_DNA"/>
</dbReference>
<feature type="transmembrane region" description="Helical" evidence="6">
    <location>
        <begin position="291"/>
        <end position="311"/>
    </location>
</feature>
<evidence type="ECO:0000313" key="9">
    <source>
        <dbReference type="Proteomes" id="UP000605846"/>
    </source>
</evidence>
<reference evidence="8" key="1">
    <citation type="submission" date="2020-01" db="EMBL/GenBank/DDBJ databases">
        <title>Genome Sequencing of Three Apophysomyces-Like Fungal Strains Confirms a Novel Fungal Genus in the Mucoromycota with divergent Burkholderia-like Endosymbiotic Bacteria.</title>
        <authorList>
            <person name="Stajich J.E."/>
            <person name="Macias A.M."/>
            <person name="Carter-House D."/>
            <person name="Lovett B."/>
            <person name="Kasson L.R."/>
            <person name="Berry K."/>
            <person name="Grigoriev I."/>
            <person name="Chang Y."/>
            <person name="Spatafora J."/>
            <person name="Kasson M.T."/>
        </authorList>
    </citation>
    <scope>NUCLEOTIDE SEQUENCE</scope>
    <source>
        <strain evidence="8">NRRL A-21654</strain>
    </source>
</reference>
<feature type="transmembrane region" description="Helical" evidence="6">
    <location>
        <begin position="40"/>
        <end position="62"/>
    </location>
</feature>
<dbReference type="SUPFAM" id="SSF52091">
    <property type="entry name" value="SpoIIaa-like"/>
    <property type="match status" value="1"/>
</dbReference>
<dbReference type="Gene3D" id="3.30.750.24">
    <property type="entry name" value="STAS domain"/>
    <property type="match status" value="1"/>
</dbReference>
<feature type="domain" description="STAS" evidence="7">
    <location>
        <begin position="438"/>
        <end position="531"/>
    </location>
</feature>
<feature type="region of interest" description="Disordered" evidence="5">
    <location>
        <begin position="563"/>
        <end position="603"/>
    </location>
</feature>
<proteinExistence type="predicted"/>
<sequence length="704" mass="77331">MIYPFLGTSKDISIGTTAIMSLMIGQIVATIMATPEFQSGLWSFHTIAVTLSLLAGIILLGVSLLRLGILYNFICQPAVAGFMAGSGLTIVINQFNKIFGIPNINTSQAPYLVFGKTLINLPNTHVDAAFGLLSLVWLYGVRYLSGKLTARYPHRARLIFFFNNSRNIIVIVTTTLISYLINHFGKYEKSPFKILGPVPAGFQQMGVPSMNRSLASFVATDLPGIAVLLVMEHCAISTSLGKVSDYRIEVNKEIMSIGLANIFGSFFGAYPSTGAFSRTAVMSKSGARTPLSNIFVGIIVVLAIYAFTPAFQYIPDAGLAAVIAHAVTDLIVGPKVWKKFFDFHPSELLIFAAAYIISLFTRIDVSVYVPVVISLIVQLYRVARPKFAFLGRLDLEDDFGEQEKRGSFNSDIDNIDRALFLPLDHPTLGQCVRPIGHGIVCFQPQENVVFQNASFLFDKLMDEIKSVTRRGKPLAEKMGDRPWNDTAAVEKTREKPLLRAVVLDLSGVHQMDYTGMEGLMDVAIMAERYSGSCCSWYIVTGNSIGVRKSLLFAGFGRQRRRSPPGAFLSDLGKAKDGSGHPSGEKGCRNNRDEPYDTDTKKQQEQVVVIEDVERQRKAENNAEDLNSVYEAGVLSSASLSCDESTDWCYCDGQTMAAATGRISAVRDRYPYFFTSLHEAVRAALINHGCDDDTLSNSPATYENP</sequence>
<feature type="transmembrane region" description="Helical" evidence="6">
    <location>
        <begin position="254"/>
        <end position="270"/>
    </location>
</feature>
<evidence type="ECO:0000256" key="6">
    <source>
        <dbReference type="SAM" id="Phobius"/>
    </source>
</evidence>
<dbReference type="PROSITE" id="PS50801">
    <property type="entry name" value="STAS"/>
    <property type="match status" value="1"/>
</dbReference>
<dbReference type="OrthoDB" id="288203at2759"/>
<evidence type="ECO:0000313" key="8">
    <source>
        <dbReference type="EMBL" id="KAF7728320.1"/>
    </source>
</evidence>
<name>A0A8H7BNL6_9FUNG</name>
<dbReference type="GO" id="GO:0055085">
    <property type="term" value="P:transmembrane transport"/>
    <property type="evidence" value="ECO:0007669"/>
    <property type="project" value="InterPro"/>
</dbReference>
<dbReference type="Proteomes" id="UP000605846">
    <property type="component" value="Unassembled WGS sequence"/>
</dbReference>
<dbReference type="AlphaFoldDB" id="A0A8H7BNL6"/>
<dbReference type="InterPro" id="IPR002645">
    <property type="entry name" value="STAS_dom"/>
</dbReference>
<feature type="transmembrane region" description="Helical" evidence="6">
    <location>
        <begin position="158"/>
        <end position="181"/>
    </location>
</feature>
<dbReference type="InterPro" id="IPR011547">
    <property type="entry name" value="SLC26A/SulP_dom"/>
</dbReference>
<keyword evidence="2 6" id="KW-0812">Transmembrane</keyword>
<dbReference type="GO" id="GO:0016020">
    <property type="term" value="C:membrane"/>
    <property type="evidence" value="ECO:0007669"/>
    <property type="project" value="UniProtKB-SubCell"/>
</dbReference>
<evidence type="ECO:0000256" key="5">
    <source>
        <dbReference type="SAM" id="MobiDB-lite"/>
    </source>
</evidence>
<comment type="subcellular location">
    <subcellularLocation>
        <location evidence="1">Membrane</location>
        <topology evidence="1">Multi-pass membrane protein</topology>
    </subcellularLocation>
</comment>
<dbReference type="Pfam" id="PF01740">
    <property type="entry name" value="STAS"/>
    <property type="match status" value="1"/>
</dbReference>
<evidence type="ECO:0000259" key="7">
    <source>
        <dbReference type="PROSITE" id="PS50801"/>
    </source>
</evidence>
<evidence type="ECO:0000256" key="4">
    <source>
        <dbReference type="ARBA" id="ARBA00023136"/>
    </source>
</evidence>
<dbReference type="PANTHER" id="PTHR11814">
    <property type="entry name" value="SULFATE TRANSPORTER"/>
    <property type="match status" value="1"/>
</dbReference>
<feature type="compositionally biased region" description="Basic and acidic residues" evidence="5">
    <location>
        <begin position="572"/>
        <end position="603"/>
    </location>
</feature>
<evidence type="ECO:0000256" key="1">
    <source>
        <dbReference type="ARBA" id="ARBA00004141"/>
    </source>
</evidence>
<dbReference type="InterPro" id="IPR036513">
    <property type="entry name" value="STAS_dom_sf"/>
</dbReference>
<feature type="transmembrane region" description="Helical" evidence="6">
    <location>
        <begin position="349"/>
        <end position="377"/>
    </location>
</feature>
<organism evidence="8 9">
    <name type="scientific">Apophysomyces ossiformis</name>
    <dbReference type="NCBI Taxonomy" id="679940"/>
    <lineage>
        <taxon>Eukaryota</taxon>
        <taxon>Fungi</taxon>
        <taxon>Fungi incertae sedis</taxon>
        <taxon>Mucoromycota</taxon>
        <taxon>Mucoromycotina</taxon>
        <taxon>Mucoromycetes</taxon>
        <taxon>Mucorales</taxon>
        <taxon>Mucorineae</taxon>
        <taxon>Mucoraceae</taxon>
        <taxon>Apophysomyces</taxon>
    </lineage>
</organism>